<dbReference type="PaxDb" id="2903-EOD19705"/>
<proteinExistence type="inferred from homology"/>
<sequence length="293" mass="30966">MSRPRRARATLLLLWAGSVAGGRGVAVVTGGTGGIGLATARLLAARGSDLVLAYGADDARAAAAAEELQSAHGVRVVTVGGDLTTDAGRETTVASVFAAVDGELDGRVASFVHAAGFFHEGLLSTHLDGSMQDAFAMYDEYQSIYPKALVAFAEECIPRMADGEGRIVAVSNPGCNTMQIPRVNYDMPGQAKATMEWLVRMYALRLAGRGLCVNAVSPGYTDTKEWDKARLGMGRGDMEVGRKLLDEKMLSRSPMRRWADASEIAQTIAYLAAEQTGLITGAFIPVDGGLHLT</sequence>
<dbReference type="eggNOG" id="KOG0725">
    <property type="taxonomic scope" value="Eukaryota"/>
</dbReference>
<evidence type="ECO:0000256" key="2">
    <source>
        <dbReference type="ARBA" id="ARBA00023002"/>
    </source>
</evidence>
<evidence type="ECO:0000256" key="1">
    <source>
        <dbReference type="ARBA" id="ARBA00006484"/>
    </source>
</evidence>
<feature type="chain" id="PRO_5044226540" evidence="3">
    <location>
        <begin position="22"/>
        <end position="293"/>
    </location>
</feature>
<comment type="similarity">
    <text evidence="1">Belongs to the short-chain dehydrogenases/reductases (SDR) family.</text>
</comment>
<dbReference type="RefSeq" id="XP_005772134.1">
    <property type="nucleotide sequence ID" value="XM_005772077.1"/>
</dbReference>
<dbReference type="Pfam" id="PF13561">
    <property type="entry name" value="adh_short_C2"/>
    <property type="match status" value="1"/>
</dbReference>
<evidence type="ECO:0000313" key="5">
    <source>
        <dbReference type="Proteomes" id="UP000013827"/>
    </source>
</evidence>
<dbReference type="AlphaFoldDB" id="A0A0D3J870"/>
<reference evidence="5" key="1">
    <citation type="journal article" date="2013" name="Nature">
        <title>Pan genome of the phytoplankton Emiliania underpins its global distribution.</title>
        <authorList>
            <person name="Read B.A."/>
            <person name="Kegel J."/>
            <person name="Klute M.J."/>
            <person name="Kuo A."/>
            <person name="Lefebvre S.C."/>
            <person name="Maumus F."/>
            <person name="Mayer C."/>
            <person name="Miller J."/>
            <person name="Monier A."/>
            <person name="Salamov A."/>
            <person name="Young J."/>
            <person name="Aguilar M."/>
            <person name="Claverie J.M."/>
            <person name="Frickenhaus S."/>
            <person name="Gonzalez K."/>
            <person name="Herman E.K."/>
            <person name="Lin Y.C."/>
            <person name="Napier J."/>
            <person name="Ogata H."/>
            <person name="Sarno A.F."/>
            <person name="Shmutz J."/>
            <person name="Schroeder D."/>
            <person name="de Vargas C."/>
            <person name="Verret F."/>
            <person name="von Dassow P."/>
            <person name="Valentin K."/>
            <person name="Van de Peer Y."/>
            <person name="Wheeler G."/>
            <person name="Dacks J.B."/>
            <person name="Delwiche C.F."/>
            <person name="Dyhrman S.T."/>
            <person name="Glockner G."/>
            <person name="John U."/>
            <person name="Richards T."/>
            <person name="Worden A.Z."/>
            <person name="Zhang X."/>
            <person name="Grigoriev I.V."/>
            <person name="Allen A.E."/>
            <person name="Bidle K."/>
            <person name="Borodovsky M."/>
            <person name="Bowler C."/>
            <person name="Brownlee C."/>
            <person name="Cock J.M."/>
            <person name="Elias M."/>
            <person name="Gladyshev V.N."/>
            <person name="Groth M."/>
            <person name="Guda C."/>
            <person name="Hadaegh A."/>
            <person name="Iglesias-Rodriguez M.D."/>
            <person name="Jenkins J."/>
            <person name="Jones B.M."/>
            <person name="Lawson T."/>
            <person name="Leese F."/>
            <person name="Lindquist E."/>
            <person name="Lobanov A."/>
            <person name="Lomsadze A."/>
            <person name="Malik S.B."/>
            <person name="Marsh M.E."/>
            <person name="Mackinder L."/>
            <person name="Mock T."/>
            <person name="Mueller-Roeber B."/>
            <person name="Pagarete A."/>
            <person name="Parker M."/>
            <person name="Probert I."/>
            <person name="Quesneville H."/>
            <person name="Raines C."/>
            <person name="Rensing S.A."/>
            <person name="Riano-Pachon D.M."/>
            <person name="Richier S."/>
            <person name="Rokitta S."/>
            <person name="Shiraiwa Y."/>
            <person name="Soanes D.M."/>
            <person name="van der Giezen M."/>
            <person name="Wahlund T.M."/>
            <person name="Williams B."/>
            <person name="Wilson W."/>
            <person name="Wolfe G."/>
            <person name="Wurch L.L."/>
        </authorList>
    </citation>
    <scope>NUCLEOTIDE SEQUENCE</scope>
</reference>
<evidence type="ECO:0000256" key="3">
    <source>
        <dbReference type="SAM" id="SignalP"/>
    </source>
</evidence>
<dbReference type="SUPFAM" id="SSF51735">
    <property type="entry name" value="NAD(P)-binding Rossmann-fold domains"/>
    <property type="match status" value="1"/>
</dbReference>
<dbReference type="PANTHER" id="PTHR43008:SF4">
    <property type="entry name" value="CHAIN DEHYDROGENASE, PUTATIVE (AFU_ORTHOLOGUE AFUA_4G08710)-RELATED"/>
    <property type="match status" value="1"/>
</dbReference>
<evidence type="ECO:0000313" key="4">
    <source>
        <dbReference type="EnsemblProtists" id="EOD19705"/>
    </source>
</evidence>
<keyword evidence="3" id="KW-0732">Signal</keyword>
<dbReference type="HOGENOM" id="CLU_010194_1_0_1"/>
<dbReference type="GeneID" id="17265272"/>
<reference evidence="4" key="2">
    <citation type="submission" date="2024-10" db="UniProtKB">
        <authorList>
            <consortium name="EnsemblProtists"/>
        </authorList>
    </citation>
    <scope>IDENTIFICATION</scope>
</reference>
<name>A0A0D3J870_EMIH1</name>
<dbReference type="PRINTS" id="PR00081">
    <property type="entry name" value="GDHRDH"/>
</dbReference>
<dbReference type="InterPro" id="IPR002347">
    <property type="entry name" value="SDR_fam"/>
</dbReference>
<organism evidence="4 5">
    <name type="scientific">Emiliania huxleyi (strain CCMP1516)</name>
    <dbReference type="NCBI Taxonomy" id="280463"/>
    <lineage>
        <taxon>Eukaryota</taxon>
        <taxon>Haptista</taxon>
        <taxon>Haptophyta</taxon>
        <taxon>Prymnesiophyceae</taxon>
        <taxon>Isochrysidales</taxon>
        <taxon>Noelaerhabdaceae</taxon>
        <taxon>Emiliania</taxon>
    </lineage>
</organism>
<dbReference type="EnsemblProtists" id="EOD19705">
    <property type="protein sequence ID" value="EOD19705"/>
    <property type="gene ID" value="EMIHUDRAFT_75403"/>
</dbReference>
<dbReference type="PANTHER" id="PTHR43008">
    <property type="entry name" value="BENZIL REDUCTASE"/>
    <property type="match status" value="1"/>
</dbReference>
<dbReference type="GO" id="GO:0016616">
    <property type="term" value="F:oxidoreductase activity, acting on the CH-OH group of donors, NAD or NADP as acceptor"/>
    <property type="evidence" value="ECO:0007669"/>
    <property type="project" value="UniProtKB-ARBA"/>
</dbReference>
<dbReference type="STRING" id="2903.R1DYP9"/>
<protein>
    <submittedName>
        <fullName evidence="4">Uncharacterized protein</fullName>
    </submittedName>
</protein>
<dbReference type="GO" id="GO:0050664">
    <property type="term" value="F:oxidoreductase activity, acting on NAD(P)H, oxygen as acceptor"/>
    <property type="evidence" value="ECO:0007669"/>
    <property type="project" value="TreeGrafter"/>
</dbReference>
<dbReference type="Proteomes" id="UP000013827">
    <property type="component" value="Unassembled WGS sequence"/>
</dbReference>
<accession>A0A0D3J870</accession>
<dbReference type="KEGG" id="ehx:EMIHUDRAFT_75403"/>
<feature type="signal peptide" evidence="3">
    <location>
        <begin position="1"/>
        <end position="21"/>
    </location>
</feature>
<dbReference type="Gene3D" id="3.40.50.720">
    <property type="entry name" value="NAD(P)-binding Rossmann-like Domain"/>
    <property type="match status" value="1"/>
</dbReference>
<keyword evidence="5" id="KW-1185">Reference proteome</keyword>
<dbReference type="InterPro" id="IPR036291">
    <property type="entry name" value="NAD(P)-bd_dom_sf"/>
</dbReference>
<keyword evidence="2" id="KW-0560">Oxidoreductase</keyword>